<dbReference type="PANTHER" id="PTHR32309:SF13">
    <property type="entry name" value="FERRIC ENTEROBACTIN TRANSPORT PROTEIN FEPE"/>
    <property type="match status" value="1"/>
</dbReference>
<dbReference type="Proteomes" id="UP000321301">
    <property type="component" value="Unassembled WGS sequence"/>
</dbReference>
<evidence type="ECO:0000256" key="1">
    <source>
        <dbReference type="ARBA" id="ARBA00004651"/>
    </source>
</evidence>
<reference evidence="9 10" key="1">
    <citation type="submission" date="2019-07" db="EMBL/GenBank/DDBJ databases">
        <title>Whole genome shotgun sequence of Cyclobacterium qasimii NBRC 106168.</title>
        <authorList>
            <person name="Hosoyama A."/>
            <person name="Uohara A."/>
            <person name="Ohji S."/>
            <person name="Ichikawa N."/>
        </authorList>
    </citation>
    <scope>NUCLEOTIDE SEQUENCE [LARGE SCALE GENOMIC DNA]</scope>
    <source>
        <strain evidence="9 10">NBRC 106168</strain>
    </source>
</reference>
<evidence type="ECO:0000256" key="5">
    <source>
        <dbReference type="ARBA" id="ARBA00023136"/>
    </source>
</evidence>
<dbReference type="PANTHER" id="PTHR32309">
    <property type="entry name" value="TYROSINE-PROTEIN KINASE"/>
    <property type="match status" value="1"/>
</dbReference>
<evidence type="ECO:0000256" key="3">
    <source>
        <dbReference type="ARBA" id="ARBA00022692"/>
    </source>
</evidence>
<keyword evidence="10" id="KW-1185">Reference proteome</keyword>
<feature type="domain" description="Polysaccharide chain length determinant N-terminal" evidence="8">
    <location>
        <begin position="3"/>
        <end position="88"/>
    </location>
</feature>
<keyword evidence="4 7" id="KW-1133">Transmembrane helix</keyword>
<evidence type="ECO:0000259" key="8">
    <source>
        <dbReference type="Pfam" id="PF02706"/>
    </source>
</evidence>
<evidence type="ECO:0000256" key="6">
    <source>
        <dbReference type="SAM" id="Coils"/>
    </source>
</evidence>
<proteinExistence type="predicted"/>
<accession>A0A512C8L3</accession>
<feature type="transmembrane region" description="Helical" evidence="7">
    <location>
        <begin position="15"/>
        <end position="32"/>
    </location>
</feature>
<keyword evidence="5 7" id="KW-0472">Membrane</keyword>
<evidence type="ECO:0000313" key="9">
    <source>
        <dbReference type="EMBL" id="GEO20551.1"/>
    </source>
</evidence>
<keyword evidence="3 7" id="KW-0812">Transmembrane</keyword>
<feature type="transmembrane region" description="Helical" evidence="7">
    <location>
        <begin position="468"/>
        <end position="490"/>
    </location>
</feature>
<dbReference type="InterPro" id="IPR003856">
    <property type="entry name" value="LPS_length_determ_N"/>
</dbReference>
<keyword evidence="6" id="KW-0175">Coiled coil</keyword>
<keyword evidence="2" id="KW-1003">Cell membrane</keyword>
<comment type="caution">
    <text evidence="9">The sequence shown here is derived from an EMBL/GenBank/DDBJ whole genome shotgun (WGS) entry which is preliminary data.</text>
</comment>
<evidence type="ECO:0000256" key="7">
    <source>
        <dbReference type="SAM" id="Phobius"/>
    </source>
</evidence>
<evidence type="ECO:0000256" key="2">
    <source>
        <dbReference type="ARBA" id="ARBA00022475"/>
    </source>
</evidence>
<sequence length="713" mass="82367">MTIKQIIRLLWKNKYWIFLTPIFVAVGVFLLTQNLPRQYESSTLVFTNPTSDRGASDGGVTRMDFYTSNNLFDNLTLIVKSRKTITEASLKLLAKHMALPEQNDEVLCYDAYIDLKTHFPPPLWGQLAVTNDEEKTLENIVKNLGEDENSPIEYLLREHEYYSVNNIINKLSVSRKFSSDMMEIKYSSDDAGICYYTLKMIAESFMNGYSKMKELENTNTIAYFQNQLTIAQTKLRDAEEILKGFMSDNRILNYYEQGKYLDIAKLEHDQDEERSRRLLSGTSFNLEQIEQMFENFDQRQVIIENISTLQQQIVSRNLKIQGLSVLNNQTTQIENIKKEVASLEKDIKELSDKLFKNSNSIQGVQRETILEQWLTLKISYEDQKQALDVMKTRKAYLLEKIDEFAPLGAELKKLEREVTVNEEQYLSILHGLNMAYLQKYDLEMAASQKLIDKPFYPKTPMASKRMMLVIGGMLGTGGLVLTGVLLSFFLNSTIKSGKRATELTGLPVIGGWVNENKIPKKVYLDELQNNQIKQFYNNLSMHFTSSGQKILLFYSHQNEEGKTFLIEFLARELLRQNRSTIYFGNQEGAKNMPCETLVMDNDFISNPVKEAQFWEEKLTKSPYEFILVELPNINVKPFNYSLINKANALILVTEANRTWKSSDTYLNNSLKEMIKIPHLLWLNKMDGDELEDINGEIPSKRSSIRTKVKHMLS</sequence>
<dbReference type="GO" id="GO:0004713">
    <property type="term" value="F:protein tyrosine kinase activity"/>
    <property type="evidence" value="ECO:0007669"/>
    <property type="project" value="TreeGrafter"/>
</dbReference>
<dbReference type="InterPro" id="IPR050445">
    <property type="entry name" value="Bact_polysacc_biosynth/exp"/>
</dbReference>
<protein>
    <recommendedName>
        <fullName evidence="8">Polysaccharide chain length determinant N-terminal domain-containing protein</fullName>
    </recommendedName>
</protein>
<feature type="coiled-coil region" evidence="6">
    <location>
        <begin position="326"/>
        <end position="353"/>
    </location>
</feature>
<dbReference type="AlphaFoldDB" id="A0A512C8L3"/>
<organism evidence="9 10">
    <name type="scientific">Cyclobacterium qasimii</name>
    <dbReference type="NCBI Taxonomy" id="1350429"/>
    <lineage>
        <taxon>Bacteria</taxon>
        <taxon>Pseudomonadati</taxon>
        <taxon>Bacteroidota</taxon>
        <taxon>Cytophagia</taxon>
        <taxon>Cytophagales</taxon>
        <taxon>Cyclobacteriaceae</taxon>
        <taxon>Cyclobacterium</taxon>
    </lineage>
</organism>
<name>A0A512C8L3_9BACT</name>
<evidence type="ECO:0000313" key="10">
    <source>
        <dbReference type="Proteomes" id="UP000321301"/>
    </source>
</evidence>
<comment type="subcellular location">
    <subcellularLocation>
        <location evidence="1">Cell membrane</location>
        <topology evidence="1">Multi-pass membrane protein</topology>
    </subcellularLocation>
</comment>
<dbReference type="Pfam" id="PF02706">
    <property type="entry name" value="Wzz"/>
    <property type="match status" value="1"/>
</dbReference>
<gene>
    <name evidence="9" type="ORF">CQA01_10850</name>
</gene>
<dbReference type="EMBL" id="BJYV01000003">
    <property type="protein sequence ID" value="GEO20551.1"/>
    <property type="molecule type" value="Genomic_DNA"/>
</dbReference>
<evidence type="ECO:0000256" key="4">
    <source>
        <dbReference type="ARBA" id="ARBA00022989"/>
    </source>
</evidence>
<dbReference type="GO" id="GO:0005886">
    <property type="term" value="C:plasma membrane"/>
    <property type="evidence" value="ECO:0007669"/>
    <property type="project" value="UniProtKB-SubCell"/>
</dbReference>
<dbReference type="RefSeq" id="WP_146947289.1">
    <property type="nucleotide sequence ID" value="NZ_BJYV01000003.1"/>
</dbReference>